<dbReference type="Proteomes" id="UP000034137">
    <property type="component" value="Unassembled WGS sequence"/>
</dbReference>
<dbReference type="GO" id="GO:0036221">
    <property type="term" value="F:UTP diphosphatase activity"/>
    <property type="evidence" value="ECO:0007669"/>
    <property type="project" value="RHEA"/>
</dbReference>
<comment type="catalytic activity">
    <reaction evidence="6">
        <text>UTP + H2O = UMP + diphosphate + H(+)</text>
        <dbReference type="Rhea" id="RHEA:29395"/>
        <dbReference type="ChEBI" id="CHEBI:15377"/>
        <dbReference type="ChEBI" id="CHEBI:15378"/>
        <dbReference type="ChEBI" id="CHEBI:33019"/>
        <dbReference type="ChEBI" id="CHEBI:46398"/>
        <dbReference type="ChEBI" id="CHEBI:57865"/>
        <dbReference type="EC" id="3.6.1.9"/>
    </reaction>
</comment>
<comment type="catalytic activity">
    <reaction evidence="6">
        <text>dTTP + H2O = dTMP + diphosphate + H(+)</text>
        <dbReference type="Rhea" id="RHEA:28534"/>
        <dbReference type="ChEBI" id="CHEBI:15377"/>
        <dbReference type="ChEBI" id="CHEBI:15378"/>
        <dbReference type="ChEBI" id="CHEBI:33019"/>
        <dbReference type="ChEBI" id="CHEBI:37568"/>
        <dbReference type="ChEBI" id="CHEBI:63528"/>
        <dbReference type="EC" id="3.6.1.9"/>
    </reaction>
</comment>
<dbReference type="EMBL" id="LBXO01000069">
    <property type="protein sequence ID" value="KKR31205.1"/>
    <property type="molecule type" value="Genomic_DNA"/>
</dbReference>
<comment type="caution">
    <text evidence="6">Lacks conserved residue(s) required for the propagation of feature annotation.</text>
</comment>
<feature type="site" description="Important for substrate specificity" evidence="6">
    <location>
        <position position="17"/>
    </location>
</feature>
<evidence type="ECO:0000256" key="6">
    <source>
        <dbReference type="HAMAP-Rule" id="MF_00528"/>
    </source>
</evidence>
<evidence type="ECO:0000256" key="2">
    <source>
        <dbReference type="ARBA" id="ARBA00004496"/>
    </source>
</evidence>
<evidence type="ECO:0000256" key="1">
    <source>
        <dbReference type="ARBA" id="ARBA00001968"/>
    </source>
</evidence>
<comment type="function">
    <text evidence="6">Nucleoside triphosphate pyrophosphatase that hydrolyzes dTTP and UTP. May have a dual role in cell division arrest and in preventing the incorporation of modified nucleotides into cellular nucleic acids.</text>
</comment>
<comment type="subcellular location">
    <subcellularLocation>
        <location evidence="2 6">Cytoplasm</location>
    </subcellularLocation>
</comment>
<dbReference type="Pfam" id="PF02545">
    <property type="entry name" value="Maf"/>
    <property type="match status" value="1"/>
</dbReference>
<comment type="cofactor">
    <cofactor evidence="1 6">
        <name>a divalent metal cation</name>
        <dbReference type="ChEBI" id="CHEBI:60240"/>
    </cofactor>
</comment>
<dbReference type="Gene3D" id="3.90.950.10">
    <property type="match status" value="1"/>
</dbReference>
<evidence type="ECO:0000256" key="3">
    <source>
        <dbReference type="ARBA" id="ARBA00022490"/>
    </source>
</evidence>
<organism evidence="7 8">
    <name type="scientific">Candidatus Falkowbacteria bacterium GW2011_GWF2_39_8</name>
    <dbReference type="NCBI Taxonomy" id="1618642"/>
    <lineage>
        <taxon>Bacteria</taxon>
        <taxon>Candidatus Falkowiibacteriota</taxon>
    </lineage>
</organism>
<protein>
    <recommendedName>
        <fullName evidence="6">dTTP/UTP pyrophosphatase</fullName>
        <shortName evidence="6">dTTPase/UTPase</shortName>
        <ecNumber evidence="6">3.6.1.9</ecNumber>
    </recommendedName>
    <alternativeName>
        <fullName evidence="6">Nucleoside triphosphate pyrophosphatase</fullName>
    </alternativeName>
    <alternativeName>
        <fullName evidence="6">Nucleotide pyrophosphatase</fullName>
        <shortName evidence="6">Nucleotide PPase</shortName>
    </alternativeName>
</protein>
<comment type="caution">
    <text evidence="7">The sequence shown here is derived from an EMBL/GenBank/DDBJ whole genome shotgun (WGS) entry which is preliminary data.</text>
</comment>
<comment type="similarity">
    <text evidence="6">Belongs to the Maf family. YhdE subfamily.</text>
</comment>
<feature type="site" description="Important for substrate specificity" evidence="6">
    <location>
        <position position="75"/>
    </location>
</feature>
<sequence length="197" mass="21982">MINNPERKIILASGSPRRKQLLEQIGLQFEVRPSEYEEDMSLMTDPFALVKFLALKKAEDVARHYEDAIIIAADTFVIYDGKFLGKPKDKEEAKKMLETLSGQFNTIVTGFAVIDCKTGQVINEFDQAKVKMIELTGQEIDQYIATGQPLDKAGAYGVQGMGALIIERVEGDYNNILGLPLARLYSVLKEFGVRVFG</sequence>
<gene>
    <name evidence="7" type="ORF">UT64_C0069G0004</name>
</gene>
<name>A0A0G0S8Y2_9BACT</name>
<evidence type="ECO:0000256" key="5">
    <source>
        <dbReference type="ARBA" id="ARBA00023080"/>
    </source>
</evidence>
<evidence type="ECO:0000256" key="4">
    <source>
        <dbReference type="ARBA" id="ARBA00022801"/>
    </source>
</evidence>
<dbReference type="InterPro" id="IPR003697">
    <property type="entry name" value="Maf-like"/>
</dbReference>
<dbReference type="PANTHER" id="PTHR43213:SF5">
    <property type="entry name" value="BIFUNCTIONAL DTTP_UTP PYROPHOSPHATASE_METHYLTRANSFERASE PROTEIN-RELATED"/>
    <property type="match status" value="1"/>
</dbReference>
<evidence type="ECO:0000313" key="8">
    <source>
        <dbReference type="Proteomes" id="UP000034137"/>
    </source>
</evidence>
<dbReference type="HAMAP" id="MF_00528">
    <property type="entry name" value="Maf"/>
    <property type="match status" value="1"/>
</dbReference>
<dbReference type="EC" id="3.6.1.9" evidence="6"/>
<dbReference type="FunFam" id="3.90.950.10:FF:000005">
    <property type="entry name" value="7-methyl-GTP pyrophosphatase"/>
    <property type="match status" value="1"/>
</dbReference>
<feature type="site" description="Important for substrate specificity" evidence="6">
    <location>
        <position position="159"/>
    </location>
</feature>
<dbReference type="GO" id="GO:0036218">
    <property type="term" value="F:dTTP diphosphatase activity"/>
    <property type="evidence" value="ECO:0007669"/>
    <property type="project" value="RHEA"/>
</dbReference>
<keyword evidence="4 6" id="KW-0378">Hydrolase</keyword>
<dbReference type="NCBIfam" id="TIGR00172">
    <property type="entry name" value="maf"/>
    <property type="match status" value="1"/>
</dbReference>
<dbReference type="CDD" id="cd00555">
    <property type="entry name" value="Maf"/>
    <property type="match status" value="1"/>
</dbReference>
<dbReference type="InterPro" id="IPR029001">
    <property type="entry name" value="ITPase-like_fam"/>
</dbReference>
<dbReference type="GO" id="GO:0005737">
    <property type="term" value="C:cytoplasm"/>
    <property type="evidence" value="ECO:0007669"/>
    <property type="project" value="UniProtKB-SubCell"/>
</dbReference>
<accession>A0A0G0S8Y2</accession>
<dbReference type="PATRIC" id="fig|1618642.3.peg.1008"/>
<keyword evidence="5 6" id="KW-0546">Nucleotide metabolism</keyword>
<feature type="active site" description="Proton acceptor" evidence="6">
    <location>
        <position position="74"/>
    </location>
</feature>
<dbReference type="AlphaFoldDB" id="A0A0G0S8Y2"/>
<dbReference type="GO" id="GO:0009117">
    <property type="term" value="P:nucleotide metabolic process"/>
    <property type="evidence" value="ECO:0007669"/>
    <property type="project" value="UniProtKB-KW"/>
</dbReference>
<proteinExistence type="inferred from homology"/>
<dbReference type="PANTHER" id="PTHR43213">
    <property type="entry name" value="BIFUNCTIONAL DTTP/UTP PYROPHOSPHATASE/METHYLTRANSFERASE PROTEIN-RELATED"/>
    <property type="match status" value="1"/>
</dbReference>
<reference evidence="7 8" key="1">
    <citation type="journal article" date="2015" name="Nature">
        <title>rRNA introns, odd ribosomes, and small enigmatic genomes across a large radiation of phyla.</title>
        <authorList>
            <person name="Brown C.T."/>
            <person name="Hug L.A."/>
            <person name="Thomas B.C."/>
            <person name="Sharon I."/>
            <person name="Castelle C.J."/>
            <person name="Singh A."/>
            <person name="Wilkins M.J."/>
            <person name="Williams K.H."/>
            <person name="Banfield J.F."/>
        </authorList>
    </citation>
    <scope>NUCLEOTIDE SEQUENCE [LARGE SCALE GENOMIC DNA]</scope>
</reference>
<dbReference type="PIRSF" id="PIRSF006305">
    <property type="entry name" value="Maf"/>
    <property type="match status" value="1"/>
</dbReference>
<dbReference type="SUPFAM" id="SSF52972">
    <property type="entry name" value="ITPase-like"/>
    <property type="match status" value="1"/>
</dbReference>
<keyword evidence="3 6" id="KW-0963">Cytoplasm</keyword>
<evidence type="ECO:0000313" key="7">
    <source>
        <dbReference type="EMBL" id="KKR31205.1"/>
    </source>
</evidence>